<keyword evidence="2" id="KW-1185">Reference proteome</keyword>
<evidence type="ECO:0008006" key="3">
    <source>
        <dbReference type="Google" id="ProtNLM"/>
    </source>
</evidence>
<evidence type="ECO:0000313" key="1">
    <source>
        <dbReference type="EMBL" id="MCD9637563.1"/>
    </source>
</evidence>
<dbReference type="SUPFAM" id="SSF48576">
    <property type="entry name" value="Terpenoid synthases"/>
    <property type="match status" value="1"/>
</dbReference>
<proteinExistence type="predicted"/>
<gene>
    <name evidence="1" type="ORF">HAX54_020930</name>
</gene>
<evidence type="ECO:0000313" key="2">
    <source>
        <dbReference type="Proteomes" id="UP000823775"/>
    </source>
</evidence>
<feature type="non-terminal residue" evidence="1">
    <location>
        <position position="1"/>
    </location>
</feature>
<dbReference type="Proteomes" id="UP000823775">
    <property type="component" value="Unassembled WGS sequence"/>
</dbReference>
<protein>
    <recommendedName>
        <fullName evidence="3">Terpene synthase metal-binding domain-containing protein</fullName>
    </recommendedName>
</protein>
<dbReference type="Gene3D" id="1.10.600.10">
    <property type="entry name" value="Farnesyl Diphosphate Synthase"/>
    <property type="match status" value="1"/>
</dbReference>
<reference evidence="1 2" key="1">
    <citation type="journal article" date="2021" name="BMC Genomics">
        <title>Datura genome reveals duplications of psychoactive alkaloid biosynthetic genes and high mutation rate following tissue culture.</title>
        <authorList>
            <person name="Rajewski A."/>
            <person name="Carter-House D."/>
            <person name="Stajich J."/>
            <person name="Litt A."/>
        </authorList>
    </citation>
    <scope>NUCLEOTIDE SEQUENCE [LARGE SCALE GENOMIC DNA]</scope>
    <source>
        <strain evidence="1">AR-01</strain>
    </source>
</reference>
<dbReference type="EMBL" id="JACEIK010002512">
    <property type="protein sequence ID" value="MCD9637563.1"/>
    <property type="molecule type" value="Genomic_DNA"/>
</dbReference>
<dbReference type="Pfam" id="PF19086">
    <property type="entry name" value="Terpene_syn_C_2"/>
    <property type="match status" value="1"/>
</dbReference>
<comment type="caution">
    <text evidence="1">The sequence shown here is derived from an EMBL/GenBank/DDBJ whole genome shotgun (WGS) entry which is preliminary data.</text>
</comment>
<sequence>DEQQEGNDGSYVECYMKGQKDVSLELAREHVLKLIEDEWKQLNKQHLHLMNRSAGSFSKASLNLVRMVPLLYNYDDRQSLPVLQKYINSMLYDNLFM</sequence>
<accession>A0ABS8US17</accession>
<name>A0ABS8US17_DATST</name>
<organism evidence="1 2">
    <name type="scientific">Datura stramonium</name>
    <name type="common">Jimsonweed</name>
    <name type="synonym">Common thornapple</name>
    <dbReference type="NCBI Taxonomy" id="4076"/>
    <lineage>
        <taxon>Eukaryota</taxon>
        <taxon>Viridiplantae</taxon>
        <taxon>Streptophyta</taxon>
        <taxon>Embryophyta</taxon>
        <taxon>Tracheophyta</taxon>
        <taxon>Spermatophyta</taxon>
        <taxon>Magnoliopsida</taxon>
        <taxon>eudicotyledons</taxon>
        <taxon>Gunneridae</taxon>
        <taxon>Pentapetalae</taxon>
        <taxon>asterids</taxon>
        <taxon>lamiids</taxon>
        <taxon>Solanales</taxon>
        <taxon>Solanaceae</taxon>
        <taxon>Solanoideae</taxon>
        <taxon>Datureae</taxon>
        <taxon>Datura</taxon>
    </lineage>
</organism>
<dbReference type="InterPro" id="IPR008949">
    <property type="entry name" value="Isoprenoid_synthase_dom_sf"/>
</dbReference>